<dbReference type="Pfam" id="PF13639">
    <property type="entry name" value="zf-RING_2"/>
    <property type="match status" value="1"/>
</dbReference>
<evidence type="ECO:0000256" key="1">
    <source>
        <dbReference type="ARBA" id="ARBA00022723"/>
    </source>
</evidence>
<evidence type="ECO:0000313" key="7">
    <source>
        <dbReference type="Proteomes" id="UP001328107"/>
    </source>
</evidence>
<evidence type="ECO:0000256" key="3">
    <source>
        <dbReference type="ARBA" id="ARBA00022833"/>
    </source>
</evidence>
<feature type="non-terminal residue" evidence="6">
    <location>
        <position position="1"/>
    </location>
</feature>
<evidence type="ECO:0000313" key="6">
    <source>
        <dbReference type="EMBL" id="GMR35329.1"/>
    </source>
</evidence>
<dbReference type="PANTHER" id="PTHR45969:SF69">
    <property type="entry name" value="FINGER DOMAIN PROTEIN, PUTATIVE (AFU_ORTHOLOGUE AFUA_3G12190)-RELATED"/>
    <property type="match status" value="1"/>
</dbReference>
<proteinExistence type="predicted"/>
<dbReference type="SUPFAM" id="SSF57850">
    <property type="entry name" value="RING/U-box"/>
    <property type="match status" value="1"/>
</dbReference>
<evidence type="ECO:0000256" key="4">
    <source>
        <dbReference type="PROSITE-ProRule" id="PRU00175"/>
    </source>
</evidence>
<feature type="non-terminal residue" evidence="6">
    <location>
        <position position="70"/>
    </location>
</feature>
<dbReference type="GO" id="GO:0061630">
    <property type="term" value="F:ubiquitin protein ligase activity"/>
    <property type="evidence" value="ECO:0007669"/>
    <property type="project" value="TreeGrafter"/>
</dbReference>
<feature type="domain" description="RING-type" evidence="5">
    <location>
        <begin position="23"/>
        <end position="68"/>
    </location>
</feature>
<evidence type="ECO:0000256" key="2">
    <source>
        <dbReference type="ARBA" id="ARBA00022771"/>
    </source>
</evidence>
<evidence type="ECO:0000259" key="5">
    <source>
        <dbReference type="PROSITE" id="PS50089"/>
    </source>
</evidence>
<dbReference type="GO" id="GO:0016567">
    <property type="term" value="P:protein ubiquitination"/>
    <property type="evidence" value="ECO:0007669"/>
    <property type="project" value="TreeGrafter"/>
</dbReference>
<protein>
    <recommendedName>
        <fullName evidence="5">RING-type domain-containing protein</fullName>
    </recommendedName>
</protein>
<dbReference type="InterPro" id="IPR013083">
    <property type="entry name" value="Znf_RING/FYVE/PHD"/>
</dbReference>
<accession>A0AAN5CAW0</accession>
<reference evidence="7" key="1">
    <citation type="submission" date="2022-10" db="EMBL/GenBank/DDBJ databases">
        <title>Genome assembly of Pristionchus species.</title>
        <authorList>
            <person name="Yoshida K."/>
            <person name="Sommer R.J."/>
        </authorList>
    </citation>
    <scope>NUCLEOTIDE SEQUENCE [LARGE SCALE GENOMIC DNA]</scope>
    <source>
        <strain evidence="7">RS5460</strain>
    </source>
</reference>
<dbReference type="PROSITE" id="PS50089">
    <property type="entry name" value="ZF_RING_2"/>
    <property type="match status" value="1"/>
</dbReference>
<dbReference type="PANTHER" id="PTHR45969">
    <property type="entry name" value="RING ZINC FINGER PROTEIN-RELATED"/>
    <property type="match status" value="1"/>
</dbReference>
<keyword evidence="2 4" id="KW-0863">Zinc-finger</keyword>
<dbReference type="AlphaFoldDB" id="A0AAN5CAW0"/>
<keyword evidence="3" id="KW-0862">Zinc</keyword>
<comment type="caution">
    <text evidence="6">The sequence shown here is derived from an EMBL/GenBank/DDBJ whole genome shotgun (WGS) entry which is preliminary data.</text>
</comment>
<dbReference type="Proteomes" id="UP001328107">
    <property type="component" value="Unassembled WGS sequence"/>
</dbReference>
<gene>
    <name evidence="6" type="ORF">PMAYCL1PPCAC_05524</name>
</gene>
<organism evidence="6 7">
    <name type="scientific">Pristionchus mayeri</name>
    <dbReference type="NCBI Taxonomy" id="1317129"/>
    <lineage>
        <taxon>Eukaryota</taxon>
        <taxon>Metazoa</taxon>
        <taxon>Ecdysozoa</taxon>
        <taxon>Nematoda</taxon>
        <taxon>Chromadorea</taxon>
        <taxon>Rhabditida</taxon>
        <taxon>Rhabditina</taxon>
        <taxon>Diplogasteromorpha</taxon>
        <taxon>Diplogasteroidea</taxon>
        <taxon>Neodiplogasteridae</taxon>
        <taxon>Pristionchus</taxon>
    </lineage>
</organism>
<dbReference type="InterPro" id="IPR001841">
    <property type="entry name" value="Znf_RING"/>
</dbReference>
<name>A0AAN5CAW0_9BILA</name>
<dbReference type="GO" id="GO:0008270">
    <property type="term" value="F:zinc ion binding"/>
    <property type="evidence" value="ECO:0007669"/>
    <property type="project" value="UniProtKB-KW"/>
</dbReference>
<sequence length="70" mass="7916">PVLRKRVAPAPPPRVLKEAAPECSICLKRLNKNHSTSIDCSHKFHFKCISRWVDSEESKLEGCCPNCRTP</sequence>
<dbReference type="Gene3D" id="3.30.40.10">
    <property type="entry name" value="Zinc/RING finger domain, C3HC4 (zinc finger)"/>
    <property type="match status" value="1"/>
</dbReference>
<keyword evidence="1" id="KW-0479">Metal-binding</keyword>
<dbReference type="EMBL" id="BTRK01000002">
    <property type="protein sequence ID" value="GMR35329.1"/>
    <property type="molecule type" value="Genomic_DNA"/>
</dbReference>
<keyword evidence="7" id="KW-1185">Reference proteome</keyword>
<dbReference type="SMART" id="SM00184">
    <property type="entry name" value="RING"/>
    <property type="match status" value="1"/>
</dbReference>